<dbReference type="InterPro" id="IPR027417">
    <property type="entry name" value="P-loop_NTPase"/>
</dbReference>
<dbReference type="SMART" id="SM00382">
    <property type="entry name" value="AAA"/>
    <property type="match status" value="1"/>
</dbReference>
<evidence type="ECO:0000256" key="10">
    <source>
        <dbReference type="ARBA" id="ARBA00048567"/>
    </source>
</evidence>
<feature type="binding site" evidence="11">
    <location>
        <position position="122"/>
    </location>
    <ligand>
        <name>ATP</name>
        <dbReference type="ChEBI" id="CHEBI:30616"/>
    </ligand>
</feature>
<sequence>MSTKPSASIVVLIGPPGSGKTTIGRLLAERLGVGFRDTDTDVEAVAGKPVSDIFVEDGEARFRELEHQAVRTALAEHDGILSLGGGAVLNEETQALLDGHHVVYLQVGLSDAVQRVGLGSARPLLVLNPRSQLKKLMEERRPVYERLAVATVVTDKREPAELADEIVRGLPA</sequence>
<dbReference type="SUPFAM" id="SSF52540">
    <property type="entry name" value="P-loop containing nucleoside triphosphate hydrolases"/>
    <property type="match status" value="1"/>
</dbReference>
<feature type="binding site" evidence="11">
    <location>
        <position position="21"/>
    </location>
    <ligand>
        <name>Mg(2+)</name>
        <dbReference type="ChEBI" id="CHEBI:18420"/>
    </ligand>
</feature>
<feature type="domain" description="AAA+ ATPase" evidence="12">
    <location>
        <begin position="6"/>
        <end position="172"/>
    </location>
</feature>
<evidence type="ECO:0000256" key="6">
    <source>
        <dbReference type="ARBA" id="ARBA00022741"/>
    </source>
</evidence>
<keyword evidence="14" id="KW-1185">Reference proteome</keyword>
<feature type="binding site" evidence="11">
    <location>
        <begin position="17"/>
        <end position="22"/>
    </location>
    <ligand>
        <name>ATP</name>
        <dbReference type="ChEBI" id="CHEBI:30616"/>
    </ligand>
</feature>
<dbReference type="EMBL" id="SMKP01000293">
    <property type="protein sequence ID" value="TDD05363.1"/>
    <property type="molecule type" value="Genomic_DNA"/>
</dbReference>
<comment type="subcellular location">
    <subcellularLocation>
        <location evidence="11">Cytoplasm</location>
    </subcellularLocation>
</comment>
<dbReference type="InterPro" id="IPR000623">
    <property type="entry name" value="Shikimate_kinase/TSH1"/>
</dbReference>
<evidence type="ECO:0000256" key="4">
    <source>
        <dbReference type="ARBA" id="ARBA00022605"/>
    </source>
</evidence>
<evidence type="ECO:0000256" key="8">
    <source>
        <dbReference type="ARBA" id="ARBA00022840"/>
    </source>
</evidence>
<feature type="binding site" evidence="11">
    <location>
        <position position="39"/>
    </location>
    <ligand>
        <name>substrate</name>
    </ligand>
</feature>
<comment type="cofactor">
    <cofactor evidence="11">
        <name>Mg(2+)</name>
        <dbReference type="ChEBI" id="CHEBI:18420"/>
    </cofactor>
    <text evidence="11">Binds 1 Mg(2+) ion per subunit.</text>
</comment>
<comment type="catalytic activity">
    <reaction evidence="10 11">
        <text>shikimate + ATP = 3-phosphoshikimate + ADP + H(+)</text>
        <dbReference type="Rhea" id="RHEA:13121"/>
        <dbReference type="ChEBI" id="CHEBI:15378"/>
        <dbReference type="ChEBI" id="CHEBI:30616"/>
        <dbReference type="ChEBI" id="CHEBI:36208"/>
        <dbReference type="ChEBI" id="CHEBI:145989"/>
        <dbReference type="ChEBI" id="CHEBI:456216"/>
        <dbReference type="EC" id="2.7.1.71"/>
    </reaction>
</comment>
<evidence type="ECO:0000256" key="2">
    <source>
        <dbReference type="ARBA" id="ARBA00006997"/>
    </source>
</evidence>
<keyword evidence="11" id="KW-0460">Magnesium</keyword>
<dbReference type="HAMAP" id="MF_00109">
    <property type="entry name" value="Shikimate_kinase"/>
    <property type="match status" value="1"/>
</dbReference>
<feature type="binding site" evidence="11">
    <location>
        <position position="63"/>
    </location>
    <ligand>
        <name>substrate</name>
    </ligand>
</feature>
<keyword evidence="6 11" id="KW-0547">Nucleotide-binding</keyword>
<dbReference type="Proteomes" id="UP000294543">
    <property type="component" value="Unassembled WGS sequence"/>
</dbReference>
<evidence type="ECO:0000256" key="5">
    <source>
        <dbReference type="ARBA" id="ARBA00022679"/>
    </source>
</evidence>
<evidence type="ECO:0000259" key="12">
    <source>
        <dbReference type="SMART" id="SM00382"/>
    </source>
</evidence>
<comment type="subunit">
    <text evidence="11">Monomer.</text>
</comment>
<evidence type="ECO:0000256" key="7">
    <source>
        <dbReference type="ARBA" id="ARBA00022777"/>
    </source>
</evidence>
<accession>A0A4R4VQF8</accession>
<gene>
    <name evidence="11" type="primary">aroK</name>
    <name evidence="13" type="ORF">E1294_49575</name>
</gene>
<dbReference type="RefSeq" id="WP_132519549.1">
    <property type="nucleotide sequence ID" value="NZ_SMKP01000293.1"/>
</dbReference>
<comment type="similarity">
    <text evidence="2 11">Belongs to the shikimate kinase family.</text>
</comment>
<dbReference type="GO" id="GO:0000287">
    <property type="term" value="F:magnesium ion binding"/>
    <property type="evidence" value="ECO:0007669"/>
    <property type="project" value="UniProtKB-UniRule"/>
</dbReference>
<dbReference type="PANTHER" id="PTHR21087">
    <property type="entry name" value="SHIKIMATE KINASE"/>
    <property type="match status" value="1"/>
</dbReference>
<keyword evidence="9 11" id="KW-0057">Aromatic amino acid biosynthesis</keyword>
<dbReference type="EC" id="2.7.1.71" evidence="3 11"/>
<dbReference type="UniPathway" id="UPA00053">
    <property type="reaction ID" value="UER00088"/>
</dbReference>
<dbReference type="PRINTS" id="PR01100">
    <property type="entry name" value="SHIKIMTKNASE"/>
</dbReference>
<feature type="binding site" evidence="11">
    <location>
        <position position="157"/>
    </location>
    <ligand>
        <name>ATP</name>
        <dbReference type="ChEBI" id="CHEBI:30616"/>
    </ligand>
</feature>
<dbReference type="OrthoDB" id="9800332at2"/>
<evidence type="ECO:0000256" key="3">
    <source>
        <dbReference type="ARBA" id="ARBA00012154"/>
    </source>
</evidence>
<dbReference type="InterPro" id="IPR031322">
    <property type="entry name" value="Shikimate/glucono_kinase"/>
</dbReference>
<dbReference type="Pfam" id="PF01202">
    <property type="entry name" value="SKI"/>
    <property type="match status" value="1"/>
</dbReference>
<dbReference type="Gene3D" id="3.40.50.300">
    <property type="entry name" value="P-loop containing nucleotide triphosphate hydrolases"/>
    <property type="match status" value="1"/>
</dbReference>
<keyword evidence="7 11" id="KW-0418">Kinase</keyword>
<feature type="binding site" evidence="11">
    <location>
        <position position="140"/>
    </location>
    <ligand>
        <name>substrate</name>
    </ligand>
</feature>
<dbReference type="PANTHER" id="PTHR21087:SF16">
    <property type="entry name" value="SHIKIMATE KINASE 1, CHLOROPLASTIC"/>
    <property type="match status" value="1"/>
</dbReference>
<dbReference type="GO" id="GO:0005524">
    <property type="term" value="F:ATP binding"/>
    <property type="evidence" value="ECO:0007669"/>
    <property type="project" value="UniProtKB-UniRule"/>
</dbReference>
<keyword evidence="11" id="KW-0963">Cytoplasm</keyword>
<dbReference type="InterPro" id="IPR023000">
    <property type="entry name" value="Shikimate_kinase_CS"/>
</dbReference>
<organism evidence="13 14">
    <name type="scientific">Nonomuraea diastatica</name>
    <dbReference type="NCBI Taxonomy" id="1848329"/>
    <lineage>
        <taxon>Bacteria</taxon>
        <taxon>Bacillati</taxon>
        <taxon>Actinomycetota</taxon>
        <taxon>Actinomycetes</taxon>
        <taxon>Streptosporangiales</taxon>
        <taxon>Streptosporangiaceae</taxon>
        <taxon>Nonomuraea</taxon>
    </lineage>
</organism>
<dbReference type="CDD" id="cd00464">
    <property type="entry name" value="SK"/>
    <property type="match status" value="1"/>
</dbReference>
<dbReference type="GO" id="GO:0004765">
    <property type="term" value="F:shikimate kinase activity"/>
    <property type="evidence" value="ECO:0007669"/>
    <property type="project" value="UniProtKB-UniRule"/>
</dbReference>
<keyword evidence="8 11" id="KW-0067">ATP-binding</keyword>
<dbReference type="PROSITE" id="PS01128">
    <property type="entry name" value="SHIKIMATE_KINASE"/>
    <property type="match status" value="1"/>
</dbReference>
<name>A0A4R4VQF8_9ACTN</name>
<proteinExistence type="inferred from homology"/>
<protein>
    <recommendedName>
        <fullName evidence="3 11">Shikimate kinase</fullName>
        <shortName evidence="11">SK</shortName>
        <ecNumber evidence="3 11">2.7.1.71</ecNumber>
    </recommendedName>
</protein>
<keyword evidence="4 11" id="KW-0028">Amino-acid biosynthesis</keyword>
<dbReference type="GO" id="GO:0009423">
    <property type="term" value="P:chorismate biosynthetic process"/>
    <property type="evidence" value="ECO:0007669"/>
    <property type="project" value="UniProtKB-UniRule"/>
</dbReference>
<evidence type="ECO:0000313" key="13">
    <source>
        <dbReference type="EMBL" id="TDD05363.1"/>
    </source>
</evidence>
<dbReference type="InterPro" id="IPR003593">
    <property type="entry name" value="AAA+_ATPase"/>
</dbReference>
<feature type="binding site" evidence="11">
    <location>
        <position position="85"/>
    </location>
    <ligand>
        <name>substrate</name>
    </ligand>
</feature>
<comment type="caution">
    <text evidence="13">The sequence shown here is derived from an EMBL/GenBank/DDBJ whole genome shotgun (WGS) entry which is preliminary data.</text>
</comment>
<comment type="pathway">
    <text evidence="1 11">Metabolic intermediate biosynthesis; chorismate biosynthesis; chorismate from D-erythrose 4-phosphate and phosphoenolpyruvate: step 5/7.</text>
</comment>
<keyword evidence="5 11" id="KW-0808">Transferase</keyword>
<evidence type="ECO:0000256" key="9">
    <source>
        <dbReference type="ARBA" id="ARBA00023141"/>
    </source>
</evidence>
<evidence type="ECO:0000256" key="11">
    <source>
        <dbReference type="HAMAP-Rule" id="MF_00109"/>
    </source>
</evidence>
<dbReference type="GO" id="GO:0008652">
    <property type="term" value="P:amino acid biosynthetic process"/>
    <property type="evidence" value="ECO:0007669"/>
    <property type="project" value="UniProtKB-KW"/>
</dbReference>
<comment type="function">
    <text evidence="11">Catalyzes the specific phosphorylation of the 3-hydroxyl group of shikimic acid using ATP as a cosubstrate.</text>
</comment>
<keyword evidence="11" id="KW-0479">Metal-binding</keyword>
<evidence type="ECO:0000313" key="14">
    <source>
        <dbReference type="Proteomes" id="UP000294543"/>
    </source>
</evidence>
<evidence type="ECO:0000256" key="1">
    <source>
        <dbReference type="ARBA" id="ARBA00004842"/>
    </source>
</evidence>
<reference evidence="13 14" key="1">
    <citation type="submission" date="2019-03" db="EMBL/GenBank/DDBJ databases">
        <title>Draft genome sequences of novel Actinobacteria.</title>
        <authorList>
            <person name="Sahin N."/>
            <person name="Ay H."/>
            <person name="Saygin H."/>
        </authorList>
    </citation>
    <scope>NUCLEOTIDE SEQUENCE [LARGE SCALE GENOMIC DNA]</scope>
    <source>
        <strain evidence="13 14">KC712</strain>
    </source>
</reference>
<dbReference type="GO" id="GO:0009073">
    <property type="term" value="P:aromatic amino acid family biosynthetic process"/>
    <property type="evidence" value="ECO:0007669"/>
    <property type="project" value="UniProtKB-KW"/>
</dbReference>
<dbReference type="AlphaFoldDB" id="A0A4R4VQF8"/>
<dbReference type="GO" id="GO:0005829">
    <property type="term" value="C:cytosol"/>
    <property type="evidence" value="ECO:0007669"/>
    <property type="project" value="TreeGrafter"/>
</dbReference>